<reference evidence="1 2" key="1">
    <citation type="submission" date="2016-04" db="EMBL/GenBank/DDBJ databases">
        <title>A degradative enzymes factory behind the ericoid mycorrhizal symbiosis.</title>
        <authorList>
            <consortium name="DOE Joint Genome Institute"/>
            <person name="Martino E."/>
            <person name="Morin E."/>
            <person name="Grelet G."/>
            <person name="Kuo A."/>
            <person name="Kohler A."/>
            <person name="Daghino S."/>
            <person name="Barry K."/>
            <person name="Choi C."/>
            <person name="Cichocki N."/>
            <person name="Clum A."/>
            <person name="Copeland A."/>
            <person name="Hainaut M."/>
            <person name="Haridas S."/>
            <person name="Labutti K."/>
            <person name="Lindquist E."/>
            <person name="Lipzen A."/>
            <person name="Khouja H.-R."/>
            <person name="Murat C."/>
            <person name="Ohm R."/>
            <person name="Olson A."/>
            <person name="Spatafora J."/>
            <person name="Veneault-Fourrey C."/>
            <person name="Henrissat B."/>
            <person name="Grigoriev I."/>
            <person name="Martin F."/>
            <person name="Perotto S."/>
        </authorList>
    </citation>
    <scope>NUCLEOTIDE SEQUENCE [LARGE SCALE GENOMIC DNA]</scope>
    <source>
        <strain evidence="1 2">F</strain>
    </source>
</reference>
<accession>A0A2J6RRP1</accession>
<dbReference type="OrthoDB" id="3528822at2759"/>
<dbReference type="Proteomes" id="UP000235786">
    <property type="component" value="Unassembled WGS sequence"/>
</dbReference>
<dbReference type="AlphaFoldDB" id="A0A2J6RRP1"/>
<gene>
    <name evidence="1" type="ORF">L207DRAFT_389354</name>
</gene>
<sequence length="148" mass="17145">DTPLSSLYRLYHFIITDDTIELRNELEFFFNEAEWPVNAIPDPEDSNPQRYAILAVLTALMCRAFNRLIAKGLPRDAPPIVHDWEALAAQPRILEDVPQWATKVSKLETRLDIPNEKNIFLDEPDDPKACKEFLAKNILIEEPHIYFV</sequence>
<protein>
    <submittedName>
        <fullName evidence="1">Uncharacterized protein</fullName>
    </submittedName>
</protein>
<name>A0A2J6RRP1_HYAVF</name>
<evidence type="ECO:0000313" key="2">
    <source>
        <dbReference type="Proteomes" id="UP000235786"/>
    </source>
</evidence>
<feature type="non-terminal residue" evidence="1">
    <location>
        <position position="148"/>
    </location>
</feature>
<keyword evidence="2" id="KW-1185">Reference proteome</keyword>
<dbReference type="EMBL" id="KZ613944">
    <property type="protein sequence ID" value="PMD41189.1"/>
    <property type="molecule type" value="Genomic_DNA"/>
</dbReference>
<proteinExistence type="predicted"/>
<organism evidence="1 2">
    <name type="scientific">Hyaloscypha variabilis (strain UAMH 11265 / GT02V1 / F)</name>
    <name type="common">Meliniomyces variabilis</name>
    <dbReference type="NCBI Taxonomy" id="1149755"/>
    <lineage>
        <taxon>Eukaryota</taxon>
        <taxon>Fungi</taxon>
        <taxon>Dikarya</taxon>
        <taxon>Ascomycota</taxon>
        <taxon>Pezizomycotina</taxon>
        <taxon>Leotiomycetes</taxon>
        <taxon>Helotiales</taxon>
        <taxon>Hyaloscyphaceae</taxon>
        <taxon>Hyaloscypha</taxon>
        <taxon>Hyaloscypha variabilis</taxon>
    </lineage>
</organism>
<feature type="non-terminal residue" evidence="1">
    <location>
        <position position="1"/>
    </location>
</feature>
<evidence type="ECO:0000313" key="1">
    <source>
        <dbReference type="EMBL" id="PMD41189.1"/>
    </source>
</evidence>